<accession>A0A1F4UQM7</accession>
<dbReference type="EMBL" id="MEVA01000016">
    <property type="protein sequence ID" value="OGC47254.1"/>
    <property type="molecule type" value="Genomic_DNA"/>
</dbReference>
<dbReference type="SUPFAM" id="SSF56053">
    <property type="entry name" value="Ribosomal protein L6"/>
    <property type="match status" value="2"/>
</dbReference>
<sequence length="181" mass="19794">MSRIGSQIIEIPAGVTVTVSGGRVVVKGPNGELTQEIRPEIDVKVEDSKVVTSVKIQTNDSPALWGLTRALINNMVKGVTQDYQKKLQMLGVGYRAKKVSDSKISLTVGFSHPVDFEAPQGINLDVEENNVIVIKGANKQLVGLTAAKIRRIREPEPYKGKGIRYEDEYVKRKPGKAGKVL</sequence>
<keyword evidence="4 6" id="KW-0689">Ribosomal protein</keyword>
<comment type="subunit">
    <text evidence="6">Part of the 50S ribosomal subunit.</text>
</comment>
<dbReference type="NCBIfam" id="TIGR03654">
    <property type="entry name" value="L6_bact"/>
    <property type="match status" value="1"/>
</dbReference>
<evidence type="ECO:0000256" key="8">
    <source>
        <dbReference type="RuleBase" id="RU003870"/>
    </source>
</evidence>
<evidence type="ECO:0000256" key="1">
    <source>
        <dbReference type="ARBA" id="ARBA00009356"/>
    </source>
</evidence>
<dbReference type="InterPro" id="IPR002358">
    <property type="entry name" value="Ribosomal_uL6_CS"/>
</dbReference>
<dbReference type="FunFam" id="3.90.930.12:FF:000001">
    <property type="entry name" value="50S ribosomal protein L6"/>
    <property type="match status" value="1"/>
</dbReference>
<comment type="similarity">
    <text evidence="1 6 7">Belongs to the universal ribosomal protein uL6 family.</text>
</comment>
<dbReference type="FunFam" id="3.90.930.12:FF:000002">
    <property type="entry name" value="50S ribosomal protein L6"/>
    <property type="match status" value="1"/>
</dbReference>
<evidence type="ECO:0000256" key="2">
    <source>
        <dbReference type="ARBA" id="ARBA00022730"/>
    </source>
</evidence>
<dbReference type="InterPro" id="IPR019906">
    <property type="entry name" value="Ribosomal_uL6_bac-type"/>
</dbReference>
<keyword evidence="3 6" id="KW-0694">RNA-binding</keyword>
<evidence type="ECO:0000256" key="5">
    <source>
        <dbReference type="ARBA" id="ARBA00023274"/>
    </source>
</evidence>
<protein>
    <recommendedName>
        <fullName evidence="6">Large ribosomal subunit protein uL6</fullName>
    </recommendedName>
</protein>
<dbReference type="PROSITE" id="PS00525">
    <property type="entry name" value="RIBOSOMAL_L6_1"/>
    <property type="match status" value="1"/>
</dbReference>
<evidence type="ECO:0000313" key="11">
    <source>
        <dbReference type="Proteomes" id="UP000176608"/>
    </source>
</evidence>
<feature type="domain" description="Large ribosomal subunit protein uL6 alpha-beta" evidence="9">
    <location>
        <begin position="11"/>
        <end position="81"/>
    </location>
</feature>
<keyword evidence="2 6" id="KW-0699">rRNA-binding</keyword>
<dbReference type="AlphaFoldDB" id="A0A1F4UQM7"/>
<organism evidence="10 11">
    <name type="scientific">candidate division WWE3 bacterium RIFCSPHIGHO2_01_FULL_42_13</name>
    <dbReference type="NCBI Taxonomy" id="1802617"/>
    <lineage>
        <taxon>Bacteria</taxon>
        <taxon>Katanobacteria</taxon>
    </lineage>
</organism>
<dbReference type="PIRSF" id="PIRSF002162">
    <property type="entry name" value="Ribosomal_L6"/>
    <property type="match status" value="1"/>
</dbReference>
<dbReference type="InterPro" id="IPR036789">
    <property type="entry name" value="Ribosomal_uL6-like_a/b-dom_sf"/>
</dbReference>
<comment type="function">
    <text evidence="6 8">This protein binds to the 23S rRNA, and is important in its secondary structure. It is located near the subunit interface in the base of the L7/L12 stalk, and near the tRNA binding site of the peptidyltransferase center.</text>
</comment>
<evidence type="ECO:0000256" key="4">
    <source>
        <dbReference type="ARBA" id="ARBA00022980"/>
    </source>
</evidence>
<dbReference type="GO" id="GO:0022625">
    <property type="term" value="C:cytosolic large ribosomal subunit"/>
    <property type="evidence" value="ECO:0007669"/>
    <property type="project" value="UniProtKB-UniRule"/>
</dbReference>
<dbReference type="GO" id="GO:0019843">
    <property type="term" value="F:rRNA binding"/>
    <property type="evidence" value="ECO:0007669"/>
    <property type="project" value="UniProtKB-UniRule"/>
</dbReference>
<evidence type="ECO:0000256" key="6">
    <source>
        <dbReference type="HAMAP-Rule" id="MF_01365"/>
    </source>
</evidence>
<dbReference type="HAMAP" id="MF_01365_B">
    <property type="entry name" value="Ribosomal_uL6_B"/>
    <property type="match status" value="1"/>
</dbReference>
<name>A0A1F4UQM7_UNCKA</name>
<dbReference type="Proteomes" id="UP000176608">
    <property type="component" value="Unassembled WGS sequence"/>
</dbReference>
<dbReference type="PANTHER" id="PTHR11655">
    <property type="entry name" value="60S/50S RIBOSOMAL PROTEIN L6/L9"/>
    <property type="match status" value="1"/>
</dbReference>
<dbReference type="Gene3D" id="3.90.930.12">
    <property type="entry name" value="Ribosomal protein L6, alpha-beta domain"/>
    <property type="match status" value="2"/>
</dbReference>
<dbReference type="GO" id="GO:0003735">
    <property type="term" value="F:structural constituent of ribosome"/>
    <property type="evidence" value="ECO:0007669"/>
    <property type="project" value="UniProtKB-UniRule"/>
</dbReference>
<dbReference type="GO" id="GO:0002181">
    <property type="term" value="P:cytoplasmic translation"/>
    <property type="evidence" value="ECO:0007669"/>
    <property type="project" value="TreeGrafter"/>
</dbReference>
<evidence type="ECO:0000259" key="9">
    <source>
        <dbReference type="Pfam" id="PF00347"/>
    </source>
</evidence>
<dbReference type="InterPro" id="IPR020040">
    <property type="entry name" value="Ribosomal_uL6_a/b-dom"/>
</dbReference>
<proteinExistence type="inferred from homology"/>
<evidence type="ECO:0000256" key="7">
    <source>
        <dbReference type="RuleBase" id="RU003869"/>
    </source>
</evidence>
<evidence type="ECO:0000313" key="10">
    <source>
        <dbReference type="EMBL" id="OGC47254.1"/>
    </source>
</evidence>
<gene>
    <name evidence="6" type="primary">rplF</name>
    <name evidence="10" type="ORF">A2886_01230</name>
</gene>
<comment type="caution">
    <text evidence="10">The sequence shown here is derived from an EMBL/GenBank/DDBJ whole genome shotgun (WGS) entry which is preliminary data.</text>
</comment>
<dbReference type="Pfam" id="PF00347">
    <property type="entry name" value="Ribosomal_L6"/>
    <property type="match status" value="2"/>
</dbReference>
<dbReference type="PANTHER" id="PTHR11655:SF14">
    <property type="entry name" value="LARGE RIBOSOMAL SUBUNIT PROTEIN UL6M"/>
    <property type="match status" value="1"/>
</dbReference>
<dbReference type="STRING" id="1802617.A2886_01230"/>
<evidence type="ECO:0000256" key="3">
    <source>
        <dbReference type="ARBA" id="ARBA00022884"/>
    </source>
</evidence>
<reference evidence="10 11" key="1">
    <citation type="journal article" date="2016" name="Nat. Commun.">
        <title>Thousands of microbial genomes shed light on interconnected biogeochemical processes in an aquifer system.</title>
        <authorList>
            <person name="Anantharaman K."/>
            <person name="Brown C.T."/>
            <person name="Hug L.A."/>
            <person name="Sharon I."/>
            <person name="Castelle C.J."/>
            <person name="Probst A.J."/>
            <person name="Thomas B.C."/>
            <person name="Singh A."/>
            <person name="Wilkins M.J."/>
            <person name="Karaoz U."/>
            <person name="Brodie E.L."/>
            <person name="Williams K.H."/>
            <person name="Hubbard S.S."/>
            <person name="Banfield J.F."/>
        </authorList>
    </citation>
    <scope>NUCLEOTIDE SEQUENCE [LARGE SCALE GENOMIC DNA]</scope>
</reference>
<dbReference type="PRINTS" id="PR00059">
    <property type="entry name" value="RIBOSOMALL6"/>
</dbReference>
<dbReference type="InterPro" id="IPR000702">
    <property type="entry name" value="Ribosomal_uL6-like"/>
</dbReference>
<keyword evidence="5 6" id="KW-0687">Ribonucleoprotein</keyword>
<feature type="domain" description="Large ribosomal subunit protein uL6 alpha-beta" evidence="9">
    <location>
        <begin position="91"/>
        <end position="165"/>
    </location>
</feature>